<reference evidence="1 2" key="1">
    <citation type="journal article" date="2017" name="Front. Microbiol.">
        <title>Environmental Bacteriophages of the Emerging Enterobacterial Phytopathogen, Dickeya solani, Show Genomic Conservation and Capacity for Horizontal Gene Transfer between Their Bacterial Hosts.</title>
        <authorList>
            <person name="Day A.W."/>
            <person name="Ahn J."/>
            <person name="Fang X."/>
            <person name="Salmond G.P.C."/>
        </authorList>
    </citation>
    <scope>NUCLEOTIDE SEQUENCE [LARGE SCALE GENOMIC DNA]</scope>
</reference>
<evidence type="ECO:0000313" key="2">
    <source>
        <dbReference type="Proteomes" id="UP000224675"/>
    </source>
</evidence>
<sequence length="51" mass="5587">MKVYLLQYHDGYDGLQVQSVSGTPEAAQNSFLENAEAWGGYPKSGDSVFQC</sequence>
<accession>A0A248H553</accession>
<organism evidence="1 2">
    <name type="scientific">Dickeya phage JA15</name>
    <dbReference type="NCBI Taxonomy" id="1983655"/>
    <lineage>
        <taxon>Viruses</taxon>
        <taxon>Duplodnaviria</taxon>
        <taxon>Heunggongvirae</taxon>
        <taxon>Uroviricota</taxon>
        <taxon>Caudoviricetes</taxon>
        <taxon>Pantevenvirales</taxon>
        <taxon>Ackermannviridae</taxon>
        <taxon>Aglimvirinae</taxon>
        <taxon>Limestonevirus</taxon>
        <taxon>Limestonevirus limestone</taxon>
    </lineage>
</organism>
<dbReference type="Proteomes" id="UP000224675">
    <property type="component" value="Genome"/>
</dbReference>
<name>A0A248H553_9CAUD</name>
<proteinExistence type="predicted"/>
<protein>
    <submittedName>
        <fullName evidence="1">Uncharacterized protein</fullName>
    </submittedName>
</protein>
<dbReference type="EMBL" id="KY942056">
    <property type="protein sequence ID" value="ASD51215.1"/>
    <property type="molecule type" value="Genomic_DNA"/>
</dbReference>
<evidence type="ECO:0000313" key="1">
    <source>
        <dbReference type="EMBL" id="ASD51215.1"/>
    </source>
</evidence>